<dbReference type="Pfam" id="PF04390">
    <property type="entry name" value="LptE"/>
    <property type="match status" value="1"/>
</dbReference>
<dbReference type="RefSeq" id="WP_112746734.1">
    <property type="nucleotide sequence ID" value="NZ_QMFY01000004.1"/>
</dbReference>
<accession>A0A364Y4Y0</accession>
<protein>
    <recommendedName>
        <fullName evidence="3">Lipopolysaccharide-assembly</fullName>
    </recommendedName>
</protein>
<evidence type="ECO:0008006" key="3">
    <source>
        <dbReference type="Google" id="ProtNLM"/>
    </source>
</evidence>
<dbReference type="Proteomes" id="UP000251889">
    <property type="component" value="Unassembled WGS sequence"/>
</dbReference>
<name>A0A364Y4Y0_9BACT</name>
<sequence length="194" mass="21732">MRQLPIGKFFQVVAAGKSSVTWLFLYTLYTLSFIPLLQSCGSYSFNGAPTTAKTISFIEFYNNADLGPANMGQTFTNSLKNYIIQNSSLKVIPEEGELQLSGEIMDFRLNPIAPTSTGDQNDFNTAALTRLTIVVRVTFVNTVDETMSFKDKSFSFYQDFDNEAGNLADLEEGLTRKIFDQLEMDIYNASIANW</sequence>
<dbReference type="AlphaFoldDB" id="A0A364Y4Y0"/>
<dbReference type="GO" id="GO:0043165">
    <property type="term" value="P:Gram-negative-bacterium-type cell outer membrane assembly"/>
    <property type="evidence" value="ECO:0007669"/>
    <property type="project" value="InterPro"/>
</dbReference>
<dbReference type="InterPro" id="IPR007485">
    <property type="entry name" value="LPS_assembly_LptE"/>
</dbReference>
<dbReference type="EMBL" id="QMFY01000004">
    <property type="protein sequence ID" value="RAW01248.1"/>
    <property type="molecule type" value="Genomic_DNA"/>
</dbReference>
<dbReference type="OrthoDB" id="9790776at2"/>
<keyword evidence="2" id="KW-1185">Reference proteome</keyword>
<dbReference type="GO" id="GO:0019867">
    <property type="term" value="C:outer membrane"/>
    <property type="evidence" value="ECO:0007669"/>
    <property type="project" value="InterPro"/>
</dbReference>
<gene>
    <name evidence="1" type="ORF">DQQ10_10070</name>
</gene>
<organism evidence="1 2">
    <name type="scientific">Pseudochryseolinea flava</name>
    <dbReference type="NCBI Taxonomy" id="2059302"/>
    <lineage>
        <taxon>Bacteria</taxon>
        <taxon>Pseudomonadati</taxon>
        <taxon>Bacteroidota</taxon>
        <taxon>Cytophagia</taxon>
        <taxon>Cytophagales</taxon>
        <taxon>Fulvivirgaceae</taxon>
        <taxon>Pseudochryseolinea</taxon>
    </lineage>
</organism>
<reference evidence="1 2" key="1">
    <citation type="submission" date="2018-06" db="EMBL/GenBank/DDBJ databases">
        <title>Chryseolinea flavus sp. nov., a member of the phylum Bacteroidetes isolated from soil.</title>
        <authorList>
            <person name="Li Y."/>
            <person name="Wang J."/>
        </authorList>
    </citation>
    <scope>NUCLEOTIDE SEQUENCE [LARGE SCALE GENOMIC DNA]</scope>
    <source>
        <strain evidence="1 2">SDU1-6</strain>
    </source>
</reference>
<comment type="caution">
    <text evidence="1">The sequence shown here is derived from an EMBL/GenBank/DDBJ whole genome shotgun (WGS) entry which is preliminary data.</text>
</comment>
<evidence type="ECO:0000313" key="1">
    <source>
        <dbReference type="EMBL" id="RAW01248.1"/>
    </source>
</evidence>
<evidence type="ECO:0000313" key="2">
    <source>
        <dbReference type="Proteomes" id="UP000251889"/>
    </source>
</evidence>
<proteinExistence type="predicted"/>